<accession>A0ACB8F9X8</accession>
<protein>
    <submittedName>
        <fullName evidence="1">Armadillo-like helical domain-containing protein 3</fullName>
    </submittedName>
</protein>
<gene>
    <name evidence="1" type="primary">ARMH3_1</name>
    <name evidence="1" type="ORF">K3G42_019916</name>
</gene>
<organism evidence="1 2">
    <name type="scientific">Sphaerodactylus townsendi</name>
    <dbReference type="NCBI Taxonomy" id="933632"/>
    <lineage>
        <taxon>Eukaryota</taxon>
        <taxon>Metazoa</taxon>
        <taxon>Chordata</taxon>
        <taxon>Craniata</taxon>
        <taxon>Vertebrata</taxon>
        <taxon>Euteleostomi</taxon>
        <taxon>Lepidosauria</taxon>
        <taxon>Squamata</taxon>
        <taxon>Bifurcata</taxon>
        <taxon>Gekkota</taxon>
        <taxon>Sphaerodactylidae</taxon>
        <taxon>Sphaerodactylus</taxon>
    </lineage>
</organism>
<dbReference type="Proteomes" id="UP000827872">
    <property type="component" value="Linkage Group LG08"/>
</dbReference>
<proteinExistence type="predicted"/>
<keyword evidence="2" id="KW-1185">Reference proteome</keyword>
<evidence type="ECO:0000313" key="1">
    <source>
        <dbReference type="EMBL" id="KAH8002041.1"/>
    </source>
</evidence>
<name>A0ACB8F9X8_9SAUR</name>
<reference evidence="1" key="1">
    <citation type="submission" date="2021-08" db="EMBL/GenBank/DDBJ databases">
        <title>The first chromosome-level gecko genome reveals the dynamic sex chromosomes of Neotropical dwarf geckos (Sphaerodactylidae: Sphaerodactylus).</title>
        <authorList>
            <person name="Pinto B.J."/>
            <person name="Keating S.E."/>
            <person name="Gamble T."/>
        </authorList>
    </citation>
    <scope>NUCLEOTIDE SEQUENCE</scope>
    <source>
        <strain evidence="1">TG3544</strain>
    </source>
</reference>
<sequence>MQKDKRLDSIKATLGLIGKAFVIDIWDSTISLFSGSCGTCCCSFADEHRLHSGKLCLIILTCIAEDQYANAFLHDDNMNFRVNLHRMPMRHRKKAADKNLPCRPLVCAVLDLMVEFIITHMMKEFPMDLYVRCIQIVHKLLCYQKKCRVRLHYTWRELWSGIMCSSALDDLRRDCVQHLAVRWPVESGSSRALSVEFLKALINLLKFLMSNETVLLAKHNIFTLALMVVNLFNMFITYGDTFLPTPSSYDELYYEIIRMHQSFDNLYSMVLRLSTNTGQWKEPASKVTHALVNIR</sequence>
<dbReference type="EMBL" id="CM037621">
    <property type="protein sequence ID" value="KAH8002041.1"/>
    <property type="molecule type" value="Genomic_DNA"/>
</dbReference>
<comment type="caution">
    <text evidence="1">The sequence shown here is derived from an EMBL/GenBank/DDBJ whole genome shotgun (WGS) entry which is preliminary data.</text>
</comment>
<evidence type="ECO:0000313" key="2">
    <source>
        <dbReference type="Proteomes" id="UP000827872"/>
    </source>
</evidence>